<gene>
    <name evidence="1" type="ORF">AYL44_08815</name>
</gene>
<name>A0A177K8H2_9MICO</name>
<dbReference type="OrthoDB" id="4774486at2"/>
<comment type="caution">
    <text evidence="1">The sequence shown here is derived from an EMBL/GenBank/DDBJ whole genome shotgun (WGS) entry which is preliminary data.</text>
</comment>
<proteinExistence type="predicted"/>
<dbReference type="RefSeq" id="WP_064002936.1">
    <property type="nucleotide sequence ID" value="NZ_LSTV01000003.1"/>
</dbReference>
<protein>
    <submittedName>
        <fullName evidence="1">Uncharacterized protein</fullName>
    </submittedName>
</protein>
<accession>A0A177K8H2</accession>
<dbReference type="AlphaFoldDB" id="A0A177K8H2"/>
<evidence type="ECO:0000313" key="2">
    <source>
        <dbReference type="Proteomes" id="UP000076998"/>
    </source>
</evidence>
<sequence length="82" mass="8990">MPEHHHPTPGTVWARVEDGFHVGSRDGNFLGYIERRGDGRYVAFDMRSTAVGTFADLVSAMRTLSAETVAGTAGILTIRENR</sequence>
<evidence type="ECO:0000313" key="1">
    <source>
        <dbReference type="EMBL" id="OAH49692.1"/>
    </source>
</evidence>
<organism evidence="1 2">
    <name type="scientific">Microbacterium oleivorans</name>
    <dbReference type="NCBI Taxonomy" id="273677"/>
    <lineage>
        <taxon>Bacteria</taxon>
        <taxon>Bacillati</taxon>
        <taxon>Actinomycetota</taxon>
        <taxon>Actinomycetes</taxon>
        <taxon>Micrococcales</taxon>
        <taxon>Microbacteriaceae</taxon>
        <taxon>Microbacterium</taxon>
    </lineage>
</organism>
<dbReference type="EMBL" id="LSTV01000003">
    <property type="protein sequence ID" value="OAH49692.1"/>
    <property type="molecule type" value="Genomic_DNA"/>
</dbReference>
<dbReference type="Proteomes" id="UP000076998">
    <property type="component" value="Unassembled WGS sequence"/>
</dbReference>
<reference evidence="1 2" key="1">
    <citation type="submission" date="2016-02" db="EMBL/GenBank/DDBJ databases">
        <authorList>
            <person name="Wen L."/>
            <person name="He K."/>
            <person name="Yang H."/>
        </authorList>
    </citation>
    <scope>NUCLEOTIDE SEQUENCE [LARGE SCALE GENOMIC DNA]</scope>
    <source>
        <strain evidence="1 2">CD11_3</strain>
    </source>
</reference>